<dbReference type="PANTHER" id="PTHR47099:SF1">
    <property type="entry name" value="METHYLCOBAMIDE:COM METHYLTRANSFERASE MTBA"/>
    <property type="match status" value="1"/>
</dbReference>
<dbReference type="InterPro" id="IPR038071">
    <property type="entry name" value="UROD/MetE-like_sf"/>
</dbReference>
<dbReference type="GO" id="GO:0006779">
    <property type="term" value="P:porphyrin-containing compound biosynthetic process"/>
    <property type="evidence" value="ECO:0007669"/>
    <property type="project" value="InterPro"/>
</dbReference>
<organism evidence="2 3">
    <name type="scientific">Candidatus Avoscillospira stercoripullorum</name>
    <dbReference type="NCBI Taxonomy" id="2840709"/>
    <lineage>
        <taxon>Bacteria</taxon>
        <taxon>Bacillati</taxon>
        <taxon>Bacillota</taxon>
        <taxon>Clostridia</taxon>
        <taxon>Eubacteriales</taxon>
        <taxon>Oscillospiraceae</taxon>
        <taxon>Oscillospiraceae incertae sedis</taxon>
        <taxon>Candidatus Avoscillospira</taxon>
    </lineage>
</organism>
<reference evidence="2" key="2">
    <citation type="journal article" date="2021" name="PeerJ">
        <title>Extensive microbial diversity within the chicken gut microbiome revealed by metagenomics and culture.</title>
        <authorList>
            <person name="Gilroy R."/>
            <person name="Ravi A."/>
            <person name="Getino M."/>
            <person name="Pursley I."/>
            <person name="Horton D.L."/>
            <person name="Alikhan N.F."/>
            <person name="Baker D."/>
            <person name="Gharbi K."/>
            <person name="Hall N."/>
            <person name="Watson M."/>
            <person name="Adriaenssens E.M."/>
            <person name="Foster-Nyarko E."/>
            <person name="Jarju S."/>
            <person name="Secka A."/>
            <person name="Antonio M."/>
            <person name="Oren A."/>
            <person name="Chaudhuri R.R."/>
            <person name="La Ragione R."/>
            <person name="Hildebrand F."/>
            <person name="Pallen M.J."/>
        </authorList>
    </citation>
    <scope>NUCLEOTIDE SEQUENCE</scope>
    <source>
        <strain evidence="2">ChiHjej9B8-7071</strain>
    </source>
</reference>
<feature type="non-terminal residue" evidence="2">
    <location>
        <position position="1"/>
    </location>
</feature>
<dbReference type="InterPro" id="IPR052024">
    <property type="entry name" value="Methanogen_methyltrans"/>
</dbReference>
<evidence type="ECO:0000313" key="3">
    <source>
        <dbReference type="Proteomes" id="UP000824258"/>
    </source>
</evidence>
<dbReference type="SUPFAM" id="SSF51726">
    <property type="entry name" value="UROD/MetE-like"/>
    <property type="match status" value="1"/>
</dbReference>
<evidence type="ECO:0000259" key="1">
    <source>
        <dbReference type="Pfam" id="PF01208"/>
    </source>
</evidence>
<accession>A0A9D1D737</accession>
<dbReference type="AlphaFoldDB" id="A0A9D1D737"/>
<reference evidence="2" key="1">
    <citation type="submission" date="2020-10" db="EMBL/GenBank/DDBJ databases">
        <authorList>
            <person name="Gilroy R."/>
        </authorList>
    </citation>
    <scope>NUCLEOTIDE SEQUENCE</scope>
    <source>
        <strain evidence="2">ChiHjej9B8-7071</strain>
    </source>
</reference>
<evidence type="ECO:0000313" key="2">
    <source>
        <dbReference type="EMBL" id="HIR09203.1"/>
    </source>
</evidence>
<dbReference type="Pfam" id="PF01208">
    <property type="entry name" value="URO-D"/>
    <property type="match status" value="1"/>
</dbReference>
<dbReference type="Gene3D" id="3.20.20.210">
    <property type="match status" value="1"/>
</dbReference>
<dbReference type="EMBL" id="DVGD01000064">
    <property type="protein sequence ID" value="HIR09203.1"/>
    <property type="molecule type" value="Genomic_DNA"/>
</dbReference>
<dbReference type="InterPro" id="IPR000257">
    <property type="entry name" value="Uroporphyrinogen_deCOase"/>
</dbReference>
<name>A0A9D1D737_9FIRM</name>
<proteinExistence type="predicted"/>
<comment type="caution">
    <text evidence="2">The sequence shown here is derived from an EMBL/GenBank/DDBJ whole genome shotgun (WGS) entry which is preliminary data.</text>
</comment>
<protein>
    <submittedName>
        <fullName evidence="2">Uroporphyrinogen decarboxylase</fullName>
    </submittedName>
</protein>
<dbReference type="Proteomes" id="UP000824258">
    <property type="component" value="Unassembled WGS sequence"/>
</dbReference>
<sequence>HPYLMTQPLLQRGMENVVNGWGVTNSFPANAPGAFPVHTPDKIVVKDIEEWKKYVKAPSLKFPQELWDTAKGMYDAVDGTKAYKAAFIAPGIFEQCHYLCSIEEALMNYMEYPDEMHDLIKYLTDWELELAEGICSHLHPDAIFHHDDWGSEQNSFLRPSIFEDFFLDAYKEIYGYYKSHGVELIFHHSDSYCANILPTMIEMGIDVWQGCMKSNDVPSLIKKYGGKIAFMGEIDNKQVDFEGWTQEDCTKAAVNAMERCGNKYFIPCITQGGPGSLYEGTYKGLWDAIDKYNCEHFGLKQEDIEAARLPMNIMF</sequence>
<dbReference type="PANTHER" id="PTHR47099">
    <property type="entry name" value="METHYLCOBAMIDE:COM METHYLTRANSFERASE MTBA"/>
    <property type="match status" value="1"/>
</dbReference>
<feature type="domain" description="Uroporphyrinogen decarboxylase (URO-D)" evidence="1">
    <location>
        <begin position="39"/>
        <end position="258"/>
    </location>
</feature>
<dbReference type="GO" id="GO:0004853">
    <property type="term" value="F:uroporphyrinogen decarboxylase activity"/>
    <property type="evidence" value="ECO:0007669"/>
    <property type="project" value="InterPro"/>
</dbReference>
<gene>
    <name evidence="2" type="ORF">IAA70_02235</name>
</gene>